<dbReference type="RefSeq" id="WP_009118536.1">
    <property type="nucleotide sequence ID" value="NZ_CP059567.1"/>
</dbReference>
<accession>A0A7D7NAR1</accession>
<evidence type="ECO:0000313" key="2">
    <source>
        <dbReference type="EMBL" id="QMT39698.1"/>
    </source>
</evidence>
<dbReference type="Proteomes" id="UP000514752">
    <property type="component" value="Chromosome"/>
</dbReference>
<dbReference type="PANTHER" id="PTHR38743">
    <property type="entry name" value="SIMILAR TO GLYOXYLASE I FAMILY PROTEIN"/>
    <property type="match status" value="1"/>
</dbReference>
<feature type="domain" description="Immunity protein Imm33" evidence="1">
    <location>
        <begin position="15"/>
        <end position="90"/>
    </location>
</feature>
<sequence length="110" mass="12334">MNPFAQALSAALGRCIASKEISEHGRRIGFLYRETPVFEQDSGWRFFAGDESDEYAADPDNFAVCSMADISERHPDIQPLLQEAEGAWEWSEAENGFVPAPDWQPQSSRP</sequence>
<evidence type="ECO:0000259" key="1">
    <source>
        <dbReference type="Pfam" id="PF09951"/>
    </source>
</evidence>
<dbReference type="Pfam" id="PF09951">
    <property type="entry name" value="Imm33"/>
    <property type="match status" value="1"/>
</dbReference>
<dbReference type="InterPro" id="IPR018689">
    <property type="entry name" value="Imm33_dom"/>
</dbReference>
<dbReference type="KEGG" id="nsg:H3L94_07405"/>
<reference evidence="2 3" key="1">
    <citation type="submission" date="2020-07" db="EMBL/GenBank/DDBJ databases">
        <title>Genomic diversity of species in the Neisseriaceae family.</title>
        <authorList>
            <person name="Vincent A.T."/>
            <person name="Bernet E."/>
            <person name="Veyrier F.J."/>
        </authorList>
    </citation>
    <scope>NUCLEOTIDE SEQUENCE [LARGE SCALE GENOMIC DNA]</scope>
    <source>
        <strain evidence="2 3">DSM 22244</strain>
    </source>
</reference>
<name>A0A7D7NAR1_9NEIS</name>
<dbReference type="EMBL" id="CP059567">
    <property type="protein sequence ID" value="QMT39698.1"/>
    <property type="molecule type" value="Genomic_DNA"/>
</dbReference>
<dbReference type="AlphaFoldDB" id="A0A7D7NAR1"/>
<evidence type="ECO:0000313" key="3">
    <source>
        <dbReference type="Proteomes" id="UP000514752"/>
    </source>
</evidence>
<organism evidence="2 3">
    <name type="scientific">Neisseria shayeganii</name>
    <dbReference type="NCBI Taxonomy" id="607712"/>
    <lineage>
        <taxon>Bacteria</taxon>
        <taxon>Pseudomonadati</taxon>
        <taxon>Pseudomonadota</taxon>
        <taxon>Betaproteobacteria</taxon>
        <taxon>Neisseriales</taxon>
        <taxon>Neisseriaceae</taxon>
        <taxon>Neisseria</taxon>
    </lineage>
</organism>
<protein>
    <submittedName>
        <fullName evidence="2">DUF2185 domain-containing protein</fullName>
    </submittedName>
</protein>
<dbReference type="PANTHER" id="PTHR38743:SF2">
    <property type="entry name" value="DUF2185 DOMAIN-CONTAINING PROTEIN"/>
    <property type="match status" value="1"/>
</dbReference>
<proteinExistence type="predicted"/>
<gene>
    <name evidence="2" type="ORF">H3L94_07405</name>
</gene>